<name>A0A419SDJ8_9BACL</name>
<keyword evidence="2" id="KW-1185">Reference proteome</keyword>
<protein>
    <submittedName>
        <fullName evidence="1">Uncharacterized protein</fullName>
    </submittedName>
</protein>
<accession>A0A419SDJ8</accession>
<reference evidence="1 2" key="1">
    <citation type="submission" date="2016-08" db="EMBL/GenBank/DDBJ databases">
        <title>Novel Firmicute Genomes.</title>
        <authorList>
            <person name="Poppleton D.I."/>
            <person name="Gribaldo S."/>
        </authorList>
    </citation>
    <scope>NUCLEOTIDE SEQUENCE [LARGE SCALE GENOMIC DNA]</scope>
    <source>
        <strain evidence="1 2">RAOx-1</strain>
    </source>
</reference>
<proteinExistence type="predicted"/>
<dbReference type="InterPro" id="IPR024411">
    <property type="entry name" value="Tail_terminator_phage"/>
</dbReference>
<dbReference type="Proteomes" id="UP000284219">
    <property type="component" value="Unassembled WGS sequence"/>
</dbReference>
<dbReference type="AlphaFoldDB" id="A0A419SDJ8"/>
<evidence type="ECO:0000313" key="2">
    <source>
        <dbReference type="Proteomes" id="UP000284219"/>
    </source>
</evidence>
<dbReference type="EMBL" id="MCHY01000013">
    <property type="protein sequence ID" value="RKD20963.1"/>
    <property type="molecule type" value="Genomic_DNA"/>
</dbReference>
<evidence type="ECO:0000313" key="1">
    <source>
        <dbReference type="EMBL" id="RKD20963.1"/>
    </source>
</evidence>
<comment type="caution">
    <text evidence="1">The sequence shown here is derived from an EMBL/GenBank/DDBJ whole genome shotgun (WGS) entry which is preliminary data.</text>
</comment>
<dbReference type="OrthoDB" id="2453617at2"/>
<dbReference type="Pfam" id="PF12691">
    <property type="entry name" value="Phage_tail_terminator_6"/>
    <property type="match status" value="1"/>
</dbReference>
<dbReference type="RefSeq" id="WP_120191028.1">
    <property type="nucleotide sequence ID" value="NZ_MCHY01000013.1"/>
</dbReference>
<gene>
    <name evidence="1" type="ORF">BEP19_14855</name>
</gene>
<organism evidence="1 2">
    <name type="scientific">Ammoniphilus oxalaticus</name>
    <dbReference type="NCBI Taxonomy" id="66863"/>
    <lineage>
        <taxon>Bacteria</taxon>
        <taxon>Bacillati</taxon>
        <taxon>Bacillota</taxon>
        <taxon>Bacilli</taxon>
        <taxon>Bacillales</taxon>
        <taxon>Paenibacillaceae</taxon>
        <taxon>Aneurinibacillus group</taxon>
        <taxon>Ammoniphilus</taxon>
    </lineage>
</organism>
<sequence length="133" mass="14964">MRAQELIDYLIDLGFSVFPDPNFIPSEIKDDLLPALFVFGTGGFSPDDDLPIDNPTFQIIVKGKSYKADPAQMDLTEQLAKQLISHFDKRNNFVIGSSYVYASSPMQSNPIHIGLDEQDRPIYSTNFTFKVRG</sequence>